<dbReference type="Proteomes" id="UP000815677">
    <property type="component" value="Unassembled WGS sequence"/>
</dbReference>
<organism evidence="2 3">
    <name type="scientific">Mycena chlorophos</name>
    <name type="common">Agaric fungus</name>
    <name type="synonym">Agaricus chlorophos</name>
    <dbReference type="NCBI Taxonomy" id="658473"/>
    <lineage>
        <taxon>Eukaryota</taxon>
        <taxon>Fungi</taxon>
        <taxon>Dikarya</taxon>
        <taxon>Basidiomycota</taxon>
        <taxon>Agaricomycotina</taxon>
        <taxon>Agaricomycetes</taxon>
        <taxon>Agaricomycetidae</taxon>
        <taxon>Agaricales</taxon>
        <taxon>Marasmiineae</taxon>
        <taxon>Mycenaceae</taxon>
        <taxon>Mycena</taxon>
    </lineage>
</organism>
<protein>
    <recommendedName>
        <fullName evidence="4">Integrase catalytic domain-containing protein</fullName>
    </recommendedName>
</protein>
<dbReference type="PANTHER" id="PTHR37984:SF5">
    <property type="entry name" value="PROTEIN NYNRIN-LIKE"/>
    <property type="match status" value="1"/>
</dbReference>
<accession>A0ABQ0LAI5</accession>
<dbReference type="PANTHER" id="PTHR37984">
    <property type="entry name" value="PROTEIN CBG26694"/>
    <property type="match status" value="1"/>
</dbReference>
<sequence>MKRLRIPHVRVSGYNKHANGVVERGHYTLREAIVRSCNGKLADWPEKLPLAVFADRITISRVTGFSPYQLLHGTDPILPFDLFEATFLVTGFKSGMSTANLLTLRIRQLAKLNSDVDRAAAVLVKSRFRSKSEFERRFKHRLLKQDYSSGELVLLRNVGIENQMSVKRKTDDRYLGPYEVIRKNAGGAYILSELDGAVFSKNPVAAFQLHPYITRQHAFMRQSNRDDSSSSDEPGQSDSPTSSDSENDE</sequence>
<evidence type="ECO:0000313" key="2">
    <source>
        <dbReference type="EMBL" id="GAT48091.1"/>
    </source>
</evidence>
<dbReference type="Gene3D" id="3.30.420.10">
    <property type="entry name" value="Ribonuclease H-like superfamily/Ribonuclease H"/>
    <property type="match status" value="1"/>
</dbReference>
<evidence type="ECO:0008006" key="4">
    <source>
        <dbReference type="Google" id="ProtNLM"/>
    </source>
</evidence>
<feature type="compositionally biased region" description="Polar residues" evidence="1">
    <location>
        <begin position="240"/>
        <end position="249"/>
    </location>
</feature>
<dbReference type="EMBL" id="DF844261">
    <property type="protein sequence ID" value="GAT48091.1"/>
    <property type="molecule type" value="Genomic_DNA"/>
</dbReference>
<dbReference type="SUPFAM" id="SSF53098">
    <property type="entry name" value="Ribonuclease H-like"/>
    <property type="match status" value="1"/>
</dbReference>
<dbReference type="InterPro" id="IPR012337">
    <property type="entry name" value="RNaseH-like_sf"/>
</dbReference>
<gene>
    <name evidence="2" type="ORF">MCHLO_05524</name>
</gene>
<evidence type="ECO:0000256" key="1">
    <source>
        <dbReference type="SAM" id="MobiDB-lite"/>
    </source>
</evidence>
<feature type="region of interest" description="Disordered" evidence="1">
    <location>
        <begin position="220"/>
        <end position="249"/>
    </location>
</feature>
<proteinExistence type="predicted"/>
<name>A0ABQ0LAI5_MYCCL</name>
<reference evidence="2" key="1">
    <citation type="submission" date="2014-09" db="EMBL/GenBank/DDBJ databases">
        <title>Genome sequence of the luminous mushroom Mycena chlorophos for searching fungal bioluminescence genes.</title>
        <authorList>
            <person name="Tanaka Y."/>
            <person name="Kasuga D."/>
            <person name="Oba Y."/>
            <person name="Hase S."/>
            <person name="Sato K."/>
            <person name="Oba Y."/>
            <person name="Sakakibara Y."/>
        </authorList>
    </citation>
    <scope>NUCLEOTIDE SEQUENCE</scope>
</reference>
<keyword evidence="3" id="KW-1185">Reference proteome</keyword>
<dbReference type="InterPro" id="IPR036397">
    <property type="entry name" value="RNaseH_sf"/>
</dbReference>
<evidence type="ECO:0000313" key="3">
    <source>
        <dbReference type="Proteomes" id="UP000815677"/>
    </source>
</evidence>
<dbReference type="InterPro" id="IPR050951">
    <property type="entry name" value="Retrovirus_Pol_polyprotein"/>
</dbReference>